<dbReference type="SUPFAM" id="SSF51261">
    <property type="entry name" value="Duplicated hybrid motif"/>
    <property type="match status" value="1"/>
</dbReference>
<reference evidence="5 6" key="1">
    <citation type="submission" date="2024-07" db="EMBL/GenBank/DDBJ databases">
        <title>Whole genome sequencing of Prodigiosin pigment-producing Streptomyces salinarius isolated from rhizosphere soil of Arachis hypogaea.</title>
        <authorList>
            <person name="Vidhya A."/>
            <person name="Ramya S."/>
        </authorList>
    </citation>
    <scope>NUCLEOTIDE SEQUENCE [LARGE SCALE GENOMIC DNA]</scope>
    <source>
        <strain evidence="5 6">VRMG2420</strain>
    </source>
</reference>
<dbReference type="Pfam" id="PF01551">
    <property type="entry name" value="Peptidase_M23"/>
    <property type="match status" value="1"/>
</dbReference>
<name>A0ABW8BAS6_9ACTN</name>
<dbReference type="PANTHER" id="PTHR21666">
    <property type="entry name" value="PEPTIDASE-RELATED"/>
    <property type="match status" value="1"/>
</dbReference>
<feature type="transmembrane region" description="Helical" evidence="3">
    <location>
        <begin position="60"/>
        <end position="83"/>
    </location>
</feature>
<feature type="compositionally biased region" description="Pro residues" evidence="2">
    <location>
        <begin position="19"/>
        <end position="31"/>
    </location>
</feature>
<dbReference type="Gene3D" id="2.70.70.10">
    <property type="entry name" value="Glucose Permease (Domain IIA)"/>
    <property type="match status" value="1"/>
</dbReference>
<comment type="caution">
    <text evidence="5">The sequence shown here is derived from an EMBL/GenBank/DDBJ whole genome shotgun (WGS) entry which is preliminary data.</text>
</comment>
<evidence type="ECO:0000313" key="5">
    <source>
        <dbReference type="EMBL" id="MFI7871642.1"/>
    </source>
</evidence>
<dbReference type="InterPro" id="IPR050570">
    <property type="entry name" value="Cell_wall_metabolism_enzyme"/>
</dbReference>
<dbReference type="EMBL" id="JBITPR010000036">
    <property type="protein sequence ID" value="MFI7871642.1"/>
    <property type="molecule type" value="Genomic_DNA"/>
</dbReference>
<evidence type="ECO:0000259" key="4">
    <source>
        <dbReference type="Pfam" id="PF01551"/>
    </source>
</evidence>
<evidence type="ECO:0000256" key="2">
    <source>
        <dbReference type="SAM" id="MobiDB-lite"/>
    </source>
</evidence>
<keyword evidence="6" id="KW-1185">Reference proteome</keyword>
<proteinExistence type="predicted"/>
<dbReference type="CDD" id="cd12797">
    <property type="entry name" value="M23_peptidase"/>
    <property type="match status" value="1"/>
</dbReference>
<evidence type="ECO:0000256" key="3">
    <source>
        <dbReference type="SAM" id="Phobius"/>
    </source>
</evidence>
<keyword evidence="1" id="KW-0732">Signal</keyword>
<protein>
    <submittedName>
        <fullName evidence="5">M23 family metallopeptidase</fullName>
    </submittedName>
</protein>
<feature type="domain" description="M23ase beta-sheet core" evidence="4">
    <location>
        <begin position="290"/>
        <end position="388"/>
    </location>
</feature>
<dbReference type="Gene3D" id="1.10.530.10">
    <property type="match status" value="1"/>
</dbReference>
<dbReference type="RefSeq" id="WP_165286269.1">
    <property type="nucleotide sequence ID" value="NZ_JBITPR010000036.1"/>
</dbReference>
<feature type="region of interest" description="Disordered" evidence="2">
    <location>
        <begin position="1"/>
        <end position="59"/>
    </location>
</feature>
<keyword evidence="3" id="KW-0812">Transmembrane</keyword>
<organism evidence="5 6">
    <name type="scientific">Streptomyces salinarius</name>
    <dbReference type="NCBI Taxonomy" id="2762598"/>
    <lineage>
        <taxon>Bacteria</taxon>
        <taxon>Bacillati</taxon>
        <taxon>Actinomycetota</taxon>
        <taxon>Actinomycetes</taxon>
        <taxon>Kitasatosporales</taxon>
        <taxon>Streptomycetaceae</taxon>
        <taxon>Streptomyces</taxon>
    </lineage>
</organism>
<accession>A0ABW8BAS6</accession>
<sequence>MNDERLTVTQAADDTAGPRPGPHRPGLPDHPLPPDRPEQPDQPDQPEQPRGRRRRGPGPVTLLLLPALVTVTGVAAFLALGGLPSPGSDDDSATDPSAAVDIDPSYIPWLRRAASACTVLEPSVLAAQIDQLSGWSDDSDELSGQKGIAAFTDDEWRTWGKDDDGNGRPSPRDPADAIMALGRRDCSLAGKVTELRTEGRINGDLVELTLAAYAVGEDAVTEAGRVPSAAKTYLAEVQALLPRYEALDREDSGGGAGGAAGALLTAPVSPLTITSPFGSREHPLTGVTKLHTGVDFAAPQGAQVVAARRGRVVFAALTSAYGNRIVIDHGTIQGKRVETTYSHLSSLGVAVGQTVEAGAPIGRVGSTGLSTGPHLHFEVILDGYYTDPRPWVVPNGV</sequence>
<dbReference type="InterPro" id="IPR011055">
    <property type="entry name" value="Dup_hybrid_motif"/>
</dbReference>
<evidence type="ECO:0000313" key="6">
    <source>
        <dbReference type="Proteomes" id="UP001614264"/>
    </source>
</evidence>
<dbReference type="SUPFAM" id="SSF53955">
    <property type="entry name" value="Lysozyme-like"/>
    <property type="match status" value="1"/>
</dbReference>
<dbReference type="InterPro" id="IPR016047">
    <property type="entry name" value="M23ase_b-sheet_dom"/>
</dbReference>
<dbReference type="PANTHER" id="PTHR21666:SF289">
    <property type="entry name" value="L-ALA--D-GLU ENDOPEPTIDASE"/>
    <property type="match status" value="1"/>
</dbReference>
<evidence type="ECO:0000256" key="1">
    <source>
        <dbReference type="ARBA" id="ARBA00022729"/>
    </source>
</evidence>
<keyword evidence="3" id="KW-0472">Membrane</keyword>
<dbReference type="InterPro" id="IPR023346">
    <property type="entry name" value="Lysozyme-like_dom_sf"/>
</dbReference>
<keyword evidence="3" id="KW-1133">Transmembrane helix</keyword>
<gene>
    <name evidence="5" type="ORF">AB4829_13735</name>
</gene>
<dbReference type="Proteomes" id="UP001614264">
    <property type="component" value="Unassembled WGS sequence"/>
</dbReference>